<keyword evidence="4" id="KW-1185">Reference proteome</keyword>
<gene>
    <name evidence="3" type="ORF">Pla108_37960</name>
</gene>
<evidence type="ECO:0000256" key="2">
    <source>
        <dbReference type="SAM" id="Phobius"/>
    </source>
</evidence>
<keyword evidence="2" id="KW-1133">Transmembrane helix</keyword>
<dbReference type="EMBL" id="SJPR01000007">
    <property type="protein sequence ID" value="TWT94084.1"/>
    <property type="molecule type" value="Genomic_DNA"/>
</dbReference>
<dbReference type="OrthoDB" id="271087at2"/>
<feature type="transmembrane region" description="Helical" evidence="2">
    <location>
        <begin position="21"/>
        <end position="43"/>
    </location>
</feature>
<proteinExistence type="predicted"/>
<organism evidence="3 4">
    <name type="scientific">Botrimarina colliarenosi</name>
    <dbReference type="NCBI Taxonomy" id="2528001"/>
    <lineage>
        <taxon>Bacteria</taxon>
        <taxon>Pseudomonadati</taxon>
        <taxon>Planctomycetota</taxon>
        <taxon>Planctomycetia</taxon>
        <taxon>Pirellulales</taxon>
        <taxon>Lacipirellulaceae</taxon>
        <taxon>Botrimarina</taxon>
    </lineage>
</organism>
<protein>
    <recommendedName>
        <fullName evidence="5">Glycosyl hydrolase-like 10 domain-containing protein</fullName>
    </recommendedName>
</protein>
<comment type="caution">
    <text evidence="3">The sequence shown here is derived from an EMBL/GenBank/DDBJ whole genome shotgun (WGS) entry which is preliminary data.</text>
</comment>
<name>A0A5C6A2H5_9BACT</name>
<accession>A0A5C6A2H5</accession>
<dbReference type="AlphaFoldDB" id="A0A5C6A2H5"/>
<evidence type="ECO:0000256" key="1">
    <source>
        <dbReference type="SAM" id="MobiDB-lite"/>
    </source>
</evidence>
<dbReference type="Proteomes" id="UP000317421">
    <property type="component" value="Unassembled WGS sequence"/>
</dbReference>
<feature type="region of interest" description="Disordered" evidence="1">
    <location>
        <begin position="1203"/>
        <end position="1228"/>
    </location>
</feature>
<evidence type="ECO:0000313" key="4">
    <source>
        <dbReference type="Proteomes" id="UP000317421"/>
    </source>
</evidence>
<sequence length="1240" mass="132666">MRSVSDTDSPVASLAGRRRCVPGEASFVLACLILAAFGVGVAFGDGPLVTRLRVTIDSPTPTPLNGELSVTAGTLERLRPLSLSPAGAAGSSLDEGRVLLRHQTATSREAFDVTVRSAPGESLTLQLGDAVASVPLDSARDATATAPLTVAIGEQGAAITVTRPQADRVRIESPRDSFLFVPGESFSFGAFADPAGVAAGETVELVATLARGRTGAEVWRSEPQRVDTDANGVAHVAFEAPLPNEEGVYRLTLTATKPASFRSRFLPGSQLLHTAEQPLAQRSVQLAVFDAKRRPPTPGDWQEAFAFDPRSHGWADRLPERMRWRRLPWFASEPRSSQDGADTPRDGAIEIEPSPGDGRVHWRAYPLSVDQPGATYAIEVETLGEPGDAVTIAVLEPDALGDLRPVSSVVTHLTPRWNRDGERPFPRLLVRPRTNSPLLVLCNPSETRPARFGRVRLLKSQGVATPGAAAERVVALDWIDADLPHAVGASHVRSELGAFEHPDLVTYWETASALADRVEAAGANAAAIPVNQSGGALYDSRLWASPRYDLGMWSDGVSDTPRRELLKLIAKEFRRRGLQITPVLRFDAPTAAIDRRSGSYRAGGEAAVVARRLAVEEVLDAVGDPGVLAGVAIRATPDGWSLRDPAETPPDADARSLVNAYEELARVVTTRLGRPTQLTLLPADLTRRADLARAFNPRLGAASGAGAEVLRSLGLAALSQDSDPAIVAAPYGAAWGHRSGDLATTPLTLAALRRSLPPSASPQAATSVRSLRADRQPIQLIQSGKRLRNASGGGDVLLPAVSADPLAESTLLAGSTQEGVATALVDGLAASGWIDEEASRRRRLFTMLPMPTEPIADAAESDTARDITANATDLDSESLVLVVNQTAWPRRARVTLQTPQRLRGLPIDPAPAADGAAAAGQWFDAGRHVLDLQLGPQETVAWRFSASGVRVEGVRIDPQTDALRELAEALAELQGRDTTRRRAYDRLINPSFEVADTAAETALVGWRPGEGVRVDTTTAVDGAASVLLTAAENRPATLTSDPFPAPDTGQLVLGLRVLPGSLADGSELRIDIEQIDGAYRSRATLGAEQLSRPSDSADGWLPPIVFPIDDLPVRRTGDLRLRFTLVGDGVIHLDDLRPEDLVLPLDGYGGIDLRTERFAIVRLLQTSQTLLDEGRLEACRELLESYWARFLIDNFPARDAKSTIAQEAAPGTKPAPSEPSEEPAPSVSERLRGYLPRWWR</sequence>
<reference evidence="3 4" key="1">
    <citation type="submission" date="2019-02" db="EMBL/GenBank/DDBJ databases">
        <title>Deep-cultivation of Planctomycetes and their phenomic and genomic characterization uncovers novel biology.</title>
        <authorList>
            <person name="Wiegand S."/>
            <person name="Jogler M."/>
            <person name="Boedeker C."/>
            <person name="Pinto D."/>
            <person name="Vollmers J."/>
            <person name="Rivas-Marin E."/>
            <person name="Kohn T."/>
            <person name="Peeters S.H."/>
            <person name="Heuer A."/>
            <person name="Rast P."/>
            <person name="Oberbeckmann S."/>
            <person name="Bunk B."/>
            <person name="Jeske O."/>
            <person name="Meyerdierks A."/>
            <person name="Storesund J.E."/>
            <person name="Kallscheuer N."/>
            <person name="Luecker S."/>
            <person name="Lage O.M."/>
            <person name="Pohl T."/>
            <person name="Merkel B.J."/>
            <person name="Hornburger P."/>
            <person name="Mueller R.-W."/>
            <person name="Bruemmer F."/>
            <person name="Labrenz M."/>
            <person name="Spormann A.M."/>
            <person name="Op Den Camp H."/>
            <person name="Overmann J."/>
            <person name="Amann R."/>
            <person name="Jetten M.S.M."/>
            <person name="Mascher T."/>
            <person name="Medema M.H."/>
            <person name="Devos D.P."/>
            <person name="Kaster A.-K."/>
            <person name="Ovreas L."/>
            <person name="Rohde M."/>
            <person name="Galperin M.Y."/>
            <person name="Jogler C."/>
        </authorList>
    </citation>
    <scope>NUCLEOTIDE SEQUENCE [LARGE SCALE GENOMIC DNA]</scope>
    <source>
        <strain evidence="3 4">Pla108</strain>
    </source>
</reference>
<keyword evidence="2" id="KW-0472">Membrane</keyword>
<evidence type="ECO:0008006" key="5">
    <source>
        <dbReference type="Google" id="ProtNLM"/>
    </source>
</evidence>
<evidence type="ECO:0000313" key="3">
    <source>
        <dbReference type="EMBL" id="TWT94084.1"/>
    </source>
</evidence>
<dbReference type="RefSeq" id="WP_146446485.1">
    <property type="nucleotide sequence ID" value="NZ_SJPR01000007.1"/>
</dbReference>
<keyword evidence="2" id="KW-0812">Transmembrane</keyword>